<name>A0A0F9IZW2_9ZZZZ</name>
<evidence type="ECO:0000313" key="1">
    <source>
        <dbReference type="EMBL" id="KKM25674.1"/>
    </source>
</evidence>
<accession>A0A0F9IZW2</accession>
<dbReference type="AlphaFoldDB" id="A0A0F9IZW2"/>
<sequence>PAGAQADEVPAEGVVTPAEAQEAVEGTIEVFHGKFAETKTGKGFGGLHVGTEKAAKQRLDAIFESQRAAIGPRGAEKVLGERQIEKLSLKKSEVAFIDEPISEVAITTDTQGNKRGSLKEFEAIPRNVEALRKQGFKALAYKNVTEDPGSTSFLVFDKTSLTQPPTEAKGAVKEIVIAKPSDAITKIPKAPPGPITEKPLIPLKGKEAQVFMENVRTQEKITEAEAGEVGIEPAGVSFAEHIETFQSYQLPKTSRIPAITKQMRRVNGLRLSGKITAQVANKRIHKLRSLLVRQAIKEKIALRVDKKGKVKIALRESGVFVPKEVAAYTKYNNIEPMLGGGQDITRAIQQMDGSLTIKEKLETKGQAGPIERFVLWRTRKMTLQKLNWLKEKTIEIRGILSAKKGSVSDKNINRILEQIGKADRDISIEEILGEKFLASKSDIKAAVELRQFYDDLIEEQNAARLMRGQDEIPYRQNYSPQIIRDTTVWEQLFLRDKGVGILESKDLPDYIKPNAPFNPRAQAREADVPYDKRVLSARELAESYIITASKDIFNTSIIQNNKAFIDQLKGQGLEKTAEYLAEWTATSYAGIKPRLDRAIKLPKWAQGSLRYFNRLRNLAVFPLNVAWSLSTQPLSLSNTIGRYGLPNTVRGFFQWLQPSIRKQAAQDYFSFIVKSSKRGGVTRQDASNLLGANIKTQKTTGEFIENFTTILLTEIEKLLTGTSIRAAHITGAKRGLKGEALKQFASDGGGKTQSMYNDEDKPMILRSLLVKSGAPYQTYAFEVANTFREWAGRTGTPPDSKLYAMWSVTRWLAALTVLKMMANFVRGKEWSWWDLLPIPFREFWLTPIASKLTGEFVPGSSGLPSPVETGARTAKGINDVLETGNWRKLRNETVKYGPGVFGVPGGVQWSRIVDAMIIYASGELTDRRGRVMFEMKDPEDLARAMFTGVWTTKEARKVLEKRRAKEEPKKKRKGFQ</sequence>
<dbReference type="EMBL" id="LAZR01012668">
    <property type="protein sequence ID" value="KKM25674.1"/>
    <property type="molecule type" value="Genomic_DNA"/>
</dbReference>
<comment type="caution">
    <text evidence="1">The sequence shown here is derived from an EMBL/GenBank/DDBJ whole genome shotgun (WGS) entry which is preliminary data.</text>
</comment>
<feature type="non-terminal residue" evidence="1">
    <location>
        <position position="1"/>
    </location>
</feature>
<proteinExistence type="predicted"/>
<organism evidence="1">
    <name type="scientific">marine sediment metagenome</name>
    <dbReference type="NCBI Taxonomy" id="412755"/>
    <lineage>
        <taxon>unclassified sequences</taxon>
        <taxon>metagenomes</taxon>
        <taxon>ecological metagenomes</taxon>
    </lineage>
</organism>
<evidence type="ECO:0008006" key="2">
    <source>
        <dbReference type="Google" id="ProtNLM"/>
    </source>
</evidence>
<reference evidence="1" key="1">
    <citation type="journal article" date="2015" name="Nature">
        <title>Complex archaea that bridge the gap between prokaryotes and eukaryotes.</title>
        <authorList>
            <person name="Spang A."/>
            <person name="Saw J.H."/>
            <person name="Jorgensen S.L."/>
            <person name="Zaremba-Niedzwiedzka K."/>
            <person name="Martijn J."/>
            <person name="Lind A.E."/>
            <person name="van Eijk R."/>
            <person name="Schleper C."/>
            <person name="Guy L."/>
            <person name="Ettema T.J."/>
        </authorList>
    </citation>
    <scope>NUCLEOTIDE SEQUENCE</scope>
</reference>
<protein>
    <recommendedName>
        <fullName evidence="2">Large polyvalent protein associated domain-containing protein</fullName>
    </recommendedName>
</protein>
<gene>
    <name evidence="1" type="ORF">LCGC14_1592630</name>
</gene>